<reference evidence="2 3" key="2">
    <citation type="submission" date="2018-11" db="EMBL/GenBank/DDBJ databases">
        <authorList>
            <consortium name="Pathogen Informatics"/>
        </authorList>
    </citation>
    <scope>NUCLEOTIDE SEQUENCE [LARGE SCALE GENOMIC DNA]</scope>
</reference>
<keyword evidence="3" id="KW-1185">Reference proteome</keyword>
<organism evidence="4">
    <name type="scientific">Brugia pahangi</name>
    <name type="common">Filarial nematode worm</name>
    <dbReference type="NCBI Taxonomy" id="6280"/>
    <lineage>
        <taxon>Eukaryota</taxon>
        <taxon>Metazoa</taxon>
        <taxon>Ecdysozoa</taxon>
        <taxon>Nematoda</taxon>
        <taxon>Chromadorea</taxon>
        <taxon>Rhabditida</taxon>
        <taxon>Spirurina</taxon>
        <taxon>Spiruromorpha</taxon>
        <taxon>Filarioidea</taxon>
        <taxon>Onchocercidae</taxon>
        <taxon>Brugia</taxon>
    </lineage>
</organism>
<gene>
    <name evidence="2" type="ORF">BPAG_LOCUS315</name>
</gene>
<sequence>MPPRDRISDDSKDCETAGTHRSAATTTSTSSSSRLGGAAVSLCRIGSLILPGNARETFKSFRSHTIHSLVILRRVHMVVTHSLIYGIRMPNDGKCKNQLDRLFVIGVKQMHI</sequence>
<evidence type="ECO:0000313" key="3">
    <source>
        <dbReference type="Proteomes" id="UP000278627"/>
    </source>
</evidence>
<dbReference type="Proteomes" id="UP000278627">
    <property type="component" value="Unassembled WGS sequence"/>
</dbReference>
<reference evidence="4" key="1">
    <citation type="submission" date="2017-02" db="UniProtKB">
        <authorList>
            <consortium name="WormBaseParasite"/>
        </authorList>
    </citation>
    <scope>IDENTIFICATION</scope>
</reference>
<feature type="region of interest" description="Disordered" evidence="1">
    <location>
        <begin position="1"/>
        <end position="36"/>
    </location>
</feature>
<evidence type="ECO:0000256" key="1">
    <source>
        <dbReference type="SAM" id="MobiDB-lite"/>
    </source>
</evidence>
<evidence type="ECO:0000313" key="2">
    <source>
        <dbReference type="EMBL" id="VDN81501.1"/>
    </source>
</evidence>
<dbReference type="EMBL" id="UZAD01000012">
    <property type="protein sequence ID" value="VDN81501.1"/>
    <property type="molecule type" value="Genomic_DNA"/>
</dbReference>
<proteinExistence type="predicted"/>
<accession>A0A0N4SXC2</accession>
<dbReference type="WBParaSite" id="BPAG_0000031401-mRNA-1">
    <property type="protein sequence ID" value="BPAG_0000031401-mRNA-1"/>
    <property type="gene ID" value="BPAG_0000031401"/>
</dbReference>
<feature type="compositionally biased region" description="Low complexity" evidence="1">
    <location>
        <begin position="16"/>
        <end position="36"/>
    </location>
</feature>
<dbReference type="AlphaFoldDB" id="A0A0N4SXC2"/>
<evidence type="ECO:0000313" key="4">
    <source>
        <dbReference type="WBParaSite" id="BPAG_0000031401-mRNA-1"/>
    </source>
</evidence>
<feature type="compositionally biased region" description="Basic and acidic residues" evidence="1">
    <location>
        <begin position="1"/>
        <end position="15"/>
    </location>
</feature>
<name>A0A0N4SXC2_BRUPA</name>
<protein>
    <submittedName>
        <fullName evidence="2 4">Uncharacterized protein</fullName>
    </submittedName>
</protein>